<evidence type="ECO:0000313" key="2">
    <source>
        <dbReference type="Proteomes" id="UP000284403"/>
    </source>
</evidence>
<proteinExistence type="predicted"/>
<gene>
    <name evidence="1" type="ORF">Tco025E_08466</name>
</gene>
<organism evidence="1 2">
    <name type="scientific">Trypanosoma conorhini</name>
    <dbReference type="NCBI Taxonomy" id="83891"/>
    <lineage>
        <taxon>Eukaryota</taxon>
        <taxon>Discoba</taxon>
        <taxon>Euglenozoa</taxon>
        <taxon>Kinetoplastea</taxon>
        <taxon>Metakinetoplastina</taxon>
        <taxon>Trypanosomatida</taxon>
        <taxon>Trypanosomatidae</taxon>
        <taxon>Trypanosoma</taxon>
    </lineage>
</organism>
<reference evidence="1 2" key="1">
    <citation type="journal article" date="2018" name="BMC Genomics">
        <title>Genomic comparison of Trypanosoma conorhini and Trypanosoma rangeli to Trypanosoma cruzi strains of high and low virulence.</title>
        <authorList>
            <person name="Bradwell K.R."/>
            <person name="Koparde V.N."/>
            <person name="Matveyev A.V."/>
            <person name="Serrano M.G."/>
            <person name="Alves J.M."/>
            <person name="Parikh H."/>
            <person name="Huang B."/>
            <person name="Lee V."/>
            <person name="Espinosa-Alvarez O."/>
            <person name="Ortiz P.A."/>
            <person name="Costa-Martins A.G."/>
            <person name="Teixeira M.M."/>
            <person name="Buck G.A."/>
        </authorList>
    </citation>
    <scope>NUCLEOTIDE SEQUENCE [LARGE SCALE GENOMIC DNA]</scope>
    <source>
        <strain evidence="1 2">025E</strain>
    </source>
</reference>
<accession>A0A422N9A6</accession>
<keyword evidence="2" id="KW-1185">Reference proteome</keyword>
<protein>
    <submittedName>
        <fullName evidence="1">Uncharacterized protein</fullName>
    </submittedName>
</protein>
<comment type="caution">
    <text evidence="1">The sequence shown here is derived from an EMBL/GenBank/DDBJ whole genome shotgun (WGS) entry which is preliminary data.</text>
</comment>
<dbReference type="OrthoDB" id="271612at2759"/>
<name>A0A422N9A6_9TRYP</name>
<dbReference type="RefSeq" id="XP_029224567.1">
    <property type="nucleotide sequence ID" value="XM_029375315.1"/>
</dbReference>
<evidence type="ECO:0000313" key="1">
    <source>
        <dbReference type="EMBL" id="RNF02012.1"/>
    </source>
</evidence>
<dbReference type="GeneID" id="40322077"/>
<dbReference type="Proteomes" id="UP000284403">
    <property type="component" value="Unassembled WGS sequence"/>
</dbReference>
<dbReference type="AlphaFoldDB" id="A0A422N9A6"/>
<dbReference type="EMBL" id="MKKU01000794">
    <property type="protein sequence ID" value="RNF02012.1"/>
    <property type="molecule type" value="Genomic_DNA"/>
</dbReference>
<sequence length="216" mass="24348">MKYVYEIIHAWLPEAGNLVCYTVYSETHGVLYPLVNKVLHLDDDVPRLVFCQEVLCPFHKLTNRWGVVNVVVLQHHGSLLPGYIPLIVHRSSLQSRETLQEQLRQLCCTSPAEANYMKSQLFLNCAVSAGLMDLFSFFDACNDDSTSLPQIAVVYPALAPGDLVRVEMMDRMSRRFSIQGMIKCSRQKDGVLCYDVEEMAVGCVFEGLTCVQVLPL</sequence>